<dbReference type="SUPFAM" id="SSF53335">
    <property type="entry name" value="S-adenosyl-L-methionine-dependent methyltransferases"/>
    <property type="match status" value="1"/>
</dbReference>
<dbReference type="GO" id="GO:0009007">
    <property type="term" value="F:site-specific DNA-methyltransferase (adenine-specific) activity"/>
    <property type="evidence" value="ECO:0007669"/>
    <property type="project" value="UniProtKB-EC"/>
</dbReference>
<dbReference type="GO" id="GO:0032259">
    <property type="term" value="P:methylation"/>
    <property type="evidence" value="ECO:0007669"/>
    <property type="project" value="UniProtKB-KW"/>
</dbReference>
<dbReference type="EC" id="2.1.1.72" evidence="1"/>
<dbReference type="RefSeq" id="WP_184578804.1">
    <property type="nucleotide sequence ID" value="NZ_JACIIQ010000025.1"/>
</dbReference>
<name>A0AB73H534_9XANT</name>
<dbReference type="CDD" id="cd02440">
    <property type="entry name" value="AdoMet_MTases"/>
    <property type="match status" value="1"/>
</dbReference>
<organism evidence="1">
    <name type="scientific">Xanthomonas arboricola</name>
    <dbReference type="NCBI Taxonomy" id="56448"/>
    <lineage>
        <taxon>Bacteria</taxon>
        <taxon>Pseudomonadati</taxon>
        <taxon>Pseudomonadota</taxon>
        <taxon>Gammaproteobacteria</taxon>
        <taxon>Lysobacterales</taxon>
        <taxon>Lysobacteraceae</taxon>
        <taxon>Xanthomonas</taxon>
    </lineage>
</organism>
<keyword evidence="1" id="KW-0808">Transferase</keyword>
<comment type="caution">
    <text evidence="1">The sequence shown here is derived from an EMBL/GenBank/DDBJ whole genome shotgun (WGS) entry which is preliminary data.</text>
</comment>
<proteinExistence type="predicted"/>
<keyword evidence="1" id="KW-0489">Methyltransferase</keyword>
<reference evidence="1" key="1">
    <citation type="submission" date="2020-08" db="EMBL/GenBank/DDBJ databases">
        <title>Studying the diversity of plant-associated saprophytic bacteria and their role in host health and plant-pathogen interactions.</title>
        <authorList>
            <person name="Potnis N."/>
        </authorList>
    </citation>
    <scope>NUCLEOTIDE SEQUENCE</scope>
    <source>
        <strain evidence="1">F21</strain>
    </source>
</reference>
<sequence length="274" mass="30434">MTGSSVVALSQYMTPRWAAEELIDRFFGDLGPQDYVLEPTCGDGAFLAAVPKSVPAIGVEIDPALASIARAYSGREVIVGDFRTVHLDFQCTAIVGNPPFSRTFVEDLLDRALDLLPEEGRVGLILPCFVLQTASTVERMAQRWDIEQHLIPRNLYPRLQHPLCFAQLRKGPRRGLVGFALFHEVHAVTQLEKRYRQLLASGERSSWAAVTRAALEACGGTATLQELYREISGFRPTSNPWWQAKVRQTLRGLAHRVAAGMWRLNDDKHAAIAA</sequence>
<dbReference type="AlphaFoldDB" id="A0AB73H534"/>
<dbReference type="EMBL" id="JACIIQ010000025">
    <property type="protein sequence ID" value="MBB5672489.1"/>
    <property type="molecule type" value="Genomic_DNA"/>
</dbReference>
<protein>
    <submittedName>
        <fullName evidence="1">Site-specific DNA-methyltransferase (Adenine-specific)</fullName>
        <ecNumber evidence="1">2.1.1.72</ecNumber>
    </submittedName>
</protein>
<dbReference type="InterPro" id="IPR029063">
    <property type="entry name" value="SAM-dependent_MTases_sf"/>
</dbReference>
<dbReference type="Proteomes" id="UP000528595">
    <property type="component" value="Unassembled WGS sequence"/>
</dbReference>
<gene>
    <name evidence="1" type="ORF">FHR65_004090</name>
</gene>
<evidence type="ECO:0000313" key="1">
    <source>
        <dbReference type="EMBL" id="MBB5672489.1"/>
    </source>
</evidence>
<dbReference type="Gene3D" id="3.40.50.150">
    <property type="entry name" value="Vaccinia Virus protein VP39"/>
    <property type="match status" value="1"/>
</dbReference>
<dbReference type="PRINTS" id="PR00507">
    <property type="entry name" value="N12N6MTFRASE"/>
</dbReference>
<accession>A0AB73H534</accession>